<evidence type="ECO:0000259" key="6">
    <source>
        <dbReference type="PROSITE" id="PS50006"/>
    </source>
</evidence>
<dbReference type="Proteomes" id="UP000800235">
    <property type="component" value="Unassembled WGS sequence"/>
</dbReference>
<feature type="domain" description="FHA" evidence="6">
    <location>
        <begin position="201"/>
        <end position="253"/>
    </location>
</feature>
<feature type="region of interest" description="Disordered" evidence="5">
    <location>
        <begin position="153"/>
        <end position="192"/>
    </location>
</feature>
<dbReference type="InterPro" id="IPR017441">
    <property type="entry name" value="Protein_kinase_ATP_BS"/>
</dbReference>
<name>A0A9P4P1R6_9PEZI</name>
<dbReference type="SUPFAM" id="SSF56112">
    <property type="entry name" value="Protein kinase-like (PK-like)"/>
    <property type="match status" value="1"/>
</dbReference>
<dbReference type="CDD" id="cd05117">
    <property type="entry name" value="STKc_CAMK"/>
    <property type="match status" value="1"/>
</dbReference>
<dbReference type="InterPro" id="IPR008984">
    <property type="entry name" value="SMAD_FHA_dom_sf"/>
</dbReference>
<evidence type="ECO:0000256" key="5">
    <source>
        <dbReference type="SAM" id="MobiDB-lite"/>
    </source>
</evidence>
<keyword evidence="3 4" id="KW-0067">ATP-binding</keyword>
<dbReference type="EMBL" id="MU007014">
    <property type="protein sequence ID" value="KAF2435228.1"/>
    <property type="molecule type" value="Genomic_DNA"/>
</dbReference>
<organism evidence="8 9">
    <name type="scientific">Tothia fuscella</name>
    <dbReference type="NCBI Taxonomy" id="1048955"/>
    <lineage>
        <taxon>Eukaryota</taxon>
        <taxon>Fungi</taxon>
        <taxon>Dikarya</taxon>
        <taxon>Ascomycota</taxon>
        <taxon>Pezizomycotina</taxon>
        <taxon>Dothideomycetes</taxon>
        <taxon>Pleosporomycetidae</taxon>
        <taxon>Venturiales</taxon>
        <taxon>Cylindrosympodiaceae</taxon>
        <taxon>Tothia</taxon>
    </lineage>
</organism>
<accession>A0A9P4P1R6</accession>
<dbReference type="Pfam" id="PF00498">
    <property type="entry name" value="FHA"/>
    <property type="match status" value="1"/>
</dbReference>
<dbReference type="GO" id="GO:0004672">
    <property type="term" value="F:protein kinase activity"/>
    <property type="evidence" value="ECO:0007669"/>
    <property type="project" value="InterPro"/>
</dbReference>
<protein>
    <submittedName>
        <fullName evidence="8">Pkinase-domain-containing protein</fullName>
    </submittedName>
</protein>
<dbReference type="Gene3D" id="2.60.200.20">
    <property type="match status" value="1"/>
</dbReference>
<keyword evidence="2 4" id="KW-0547">Nucleotide-binding</keyword>
<feature type="compositionally biased region" description="Basic and acidic residues" evidence="5">
    <location>
        <begin position="675"/>
        <end position="695"/>
    </location>
</feature>
<feature type="domain" description="Protein kinase" evidence="7">
    <location>
        <begin position="292"/>
        <end position="558"/>
    </location>
</feature>
<evidence type="ECO:0000259" key="7">
    <source>
        <dbReference type="PROSITE" id="PS50011"/>
    </source>
</evidence>
<dbReference type="PROSITE" id="PS00107">
    <property type="entry name" value="PROTEIN_KINASE_ATP"/>
    <property type="match status" value="1"/>
</dbReference>
<dbReference type="SUPFAM" id="SSF49879">
    <property type="entry name" value="SMAD/FHA domain"/>
    <property type="match status" value="1"/>
</dbReference>
<dbReference type="InterPro" id="IPR011009">
    <property type="entry name" value="Kinase-like_dom_sf"/>
</dbReference>
<gene>
    <name evidence="8" type="ORF">EJ08DRAFT_730325</name>
</gene>
<dbReference type="AlphaFoldDB" id="A0A9P4P1R6"/>
<comment type="caution">
    <text evidence="8">The sequence shown here is derived from an EMBL/GenBank/DDBJ whole genome shotgun (WGS) entry which is preliminary data.</text>
</comment>
<dbReference type="PROSITE" id="PS50006">
    <property type="entry name" value="FHA_DOMAIN"/>
    <property type="match status" value="1"/>
</dbReference>
<dbReference type="Gene3D" id="1.10.510.10">
    <property type="entry name" value="Transferase(Phosphotransferase) domain 1"/>
    <property type="match status" value="1"/>
</dbReference>
<dbReference type="PROSITE" id="PS50011">
    <property type="entry name" value="PROTEIN_KINASE_DOM"/>
    <property type="match status" value="1"/>
</dbReference>
<dbReference type="InterPro" id="IPR000253">
    <property type="entry name" value="FHA_dom"/>
</dbReference>
<feature type="compositionally biased region" description="Polar residues" evidence="5">
    <location>
        <begin position="55"/>
        <end position="110"/>
    </location>
</feature>
<evidence type="ECO:0000256" key="2">
    <source>
        <dbReference type="ARBA" id="ARBA00022741"/>
    </source>
</evidence>
<feature type="binding site" evidence="4">
    <location>
        <position position="322"/>
    </location>
    <ligand>
        <name>ATP</name>
        <dbReference type="ChEBI" id="CHEBI:30616"/>
    </ligand>
</feature>
<keyword evidence="9" id="KW-1185">Reference proteome</keyword>
<dbReference type="InterPro" id="IPR008271">
    <property type="entry name" value="Ser/Thr_kinase_AS"/>
</dbReference>
<proteinExistence type="inferred from homology"/>
<comment type="similarity">
    <text evidence="1">Belongs to the protein kinase superfamily. CAMK Ser/Thr protein kinase family. CHEK2 subfamily.</text>
</comment>
<reference evidence="8" key="1">
    <citation type="journal article" date="2020" name="Stud. Mycol.">
        <title>101 Dothideomycetes genomes: a test case for predicting lifestyles and emergence of pathogens.</title>
        <authorList>
            <person name="Haridas S."/>
            <person name="Albert R."/>
            <person name="Binder M."/>
            <person name="Bloem J."/>
            <person name="Labutti K."/>
            <person name="Salamov A."/>
            <person name="Andreopoulos B."/>
            <person name="Baker S."/>
            <person name="Barry K."/>
            <person name="Bills G."/>
            <person name="Bluhm B."/>
            <person name="Cannon C."/>
            <person name="Castanera R."/>
            <person name="Culley D."/>
            <person name="Daum C."/>
            <person name="Ezra D."/>
            <person name="Gonzalez J."/>
            <person name="Henrissat B."/>
            <person name="Kuo A."/>
            <person name="Liang C."/>
            <person name="Lipzen A."/>
            <person name="Lutzoni F."/>
            <person name="Magnuson J."/>
            <person name="Mondo S."/>
            <person name="Nolan M."/>
            <person name="Ohm R."/>
            <person name="Pangilinan J."/>
            <person name="Park H.-J."/>
            <person name="Ramirez L."/>
            <person name="Alfaro M."/>
            <person name="Sun H."/>
            <person name="Tritt A."/>
            <person name="Yoshinaga Y."/>
            <person name="Zwiers L.-H."/>
            <person name="Turgeon B."/>
            <person name="Goodwin S."/>
            <person name="Spatafora J."/>
            <person name="Crous P."/>
            <person name="Grigoriev I."/>
        </authorList>
    </citation>
    <scope>NUCLEOTIDE SEQUENCE</scope>
    <source>
        <strain evidence="8">CBS 130266</strain>
    </source>
</reference>
<dbReference type="InterPro" id="IPR000719">
    <property type="entry name" value="Prot_kinase_dom"/>
</dbReference>
<evidence type="ECO:0000256" key="4">
    <source>
        <dbReference type="PROSITE-ProRule" id="PRU10141"/>
    </source>
</evidence>
<dbReference type="SMART" id="SM00240">
    <property type="entry name" value="FHA"/>
    <property type="match status" value="1"/>
</dbReference>
<dbReference type="SMART" id="SM00220">
    <property type="entry name" value="S_TKc"/>
    <property type="match status" value="1"/>
</dbReference>
<sequence length="737" mass="82212">MAPAAVSNKKRPPPASIGEEASELKKPRRSARNKNQDDEDNQTTPLKKGAWPSPLTHQDSTATEQANYNDGTVTPPSQTERIPASQYLSPRRSNGRANSQPSPQNDTQTQPFSQFLAPLSYSYEVEDEEGEGVWGYLLDNFRGGDTLVLRHRRSCPGPMTTKESKEKNTARKAVSKDRYLNEEEEYEASRSGEGNYSAGGYLIGRHPECDRILDSPTVSNRHCIIFPENKNGQKVAVLEDLSGNGTFVNDALVGRNKRRVLQDGDEVGIVDEARFSFRYPRRRDGNGFKQQFSIQEQLGKGHFASVYLCVEKSTGIRYAVKKFEKRVGPGERTKLEGLQQEIGVLMAVSHPSLLCLKATFDEDDGIYLVLELAPEGELFNWIVMKQKLTESETRKVFVQLFQAVKYLHERNIVHRDIKPENILLVDKNLTIKLADFGLAKIIGEESFTTTLCGTPSYVAPEILQSSNHRRYTRAVDVWSLGVVLYICLCGFPPFSDELFDAQNNPYTLAQQILGGRFDYPSPYWDSVGDPALDLIDRMLTVDSDKRITIEECLQHPWTTGREIPPTQVVSTSMSSVDSTDGLVGQFASTLDFSRRKPVRERTLLSSLNEIRVARVINVEQPSQDFTKKHTKAAVKIYDKNEGGKNGNGNGNGTTATAVASPETEEDEAGSGAEEVTPKKPQAKEQRPADNRKVEEFVQMGGKGDQILFQGDSDSNYVSPEKAEEVKEVKEKRKKGGK</sequence>
<evidence type="ECO:0000313" key="9">
    <source>
        <dbReference type="Proteomes" id="UP000800235"/>
    </source>
</evidence>
<dbReference type="GO" id="GO:0005524">
    <property type="term" value="F:ATP binding"/>
    <property type="evidence" value="ECO:0007669"/>
    <property type="project" value="UniProtKB-UniRule"/>
</dbReference>
<dbReference type="FunFam" id="1.10.510.10:FF:001380">
    <property type="entry name" value="Checkpoint kinase 2-like protein"/>
    <property type="match status" value="1"/>
</dbReference>
<evidence type="ECO:0000313" key="8">
    <source>
        <dbReference type="EMBL" id="KAF2435228.1"/>
    </source>
</evidence>
<evidence type="ECO:0000256" key="1">
    <source>
        <dbReference type="ARBA" id="ARBA00005575"/>
    </source>
</evidence>
<dbReference type="Pfam" id="PF00069">
    <property type="entry name" value="Pkinase"/>
    <property type="match status" value="1"/>
</dbReference>
<feature type="compositionally biased region" description="Basic and acidic residues" evidence="5">
    <location>
        <begin position="720"/>
        <end position="730"/>
    </location>
</feature>
<dbReference type="PANTHER" id="PTHR24347">
    <property type="entry name" value="SERINE/THREONINE-PROTEIN KINASE"/>
    <property type="match status" value="1"/>
</dbReference>
<evidence type="ECO:0000256" key="3">
    <source>
        <dbReference type="ARBA" id="ARBA00022840"/>
    </source>
</evidence>
<feature type="region of interest" description="Disordered" evidence="5">
    <location>
        <begin position="1"/>
        <end position="110"/>
    </location>
</feature>
<feature type="compositionally biased region" description="Basic and acidic residues" evidence="5">
    <location>
        <begin position="162"/>
        <end position="181"/>
    </location>
</feature>
<feature type="region of interest" description="Disordered" evidence="5">
    <location>
        <begin position="637"/>
        <end position="737"/>
    </location>
</feature>
<dbReference type="PROSITE" id="PS00108">
    <property type="entry name" value="PROTEIN_KINASE_ST"/>
    <property type="match status" value="1"/>
</dbReference>
<dbReference type="OrthoDB" id="407410at2759"/>